<keyword evidence="1" id="KW-1185">Reference proteome</keyword>
<dbReference type="Gene3D" id="1.20.120.180">
    <property type="entry name" value="Proteasome activator pa28, C-terminal domain"/>
    <property type="match status" value="1"/>
</dbReference>
<proteinExistence type="predicted"/>
<dbReference type="InterPro" id="IPR036252">
    <property type="entry name" value="Proteasome_activ_sf"/>
</dbReference>
<evidence type="ECO:0000313" key="2">
    <source>
        <dbReference type="WBParaSite" id="Gr19_v10_g14025.t1"/>
    </source>
</evidence>
<evidence type="ECO:0000313" key="1">
    <source>
        <dbReference type="Proteomes" id="UP000887572"/>
    </source>
</evidence>
<dbReference type="GO" id="GO:0008537">
    <property type="term" value="C:proteasome activator complex"/>
    <property type="evidence" value="ECO:0007669"/>
    <property type="project" value="InterPro"/>
</dbReference>
<sequence>MDHLLTEIKENKHKQLDGQFIKQLVEKTRPLFISLGSNLLLILSRLQLLTTNPKIETEVTIYDELATVQNTTFARWDCLKDQIETLLTYQNKRAKLLRKLQRSQGDDAIVEFDQKFVDELSNHLEEQRNLNLVLLTMFERNLKYLLPHPKNPTQDQYHQRSMNLYF</sequence>
<protein>
    <submittedName>
        <fullName evidence="2">Uncharacterized protein</fullName>
    </submittedName>
</protein>
<dbReference type="SUPFAM" id="SSF47216">
    <property type="entry name" value="Proteasome activator"/>
    <property type="match status" value="1"/>
</dbReference>
<name>A0A914H4B3_GLORO</name>
<dbReference type="WBParaSite" id="Gr19_v10_g14025.t1">
    <property type="protein sequence ID" value="Gr19_v10_g14025.t1"/>
    <property type="gene ID" value="Gr19_v10_g14025"/>
</dbReference>
<dbReference type="AlphaFoldDB" id="A0A914H4B3"/>
<dbReference type="Proteomes" id="UP000887572">
    <property type="component" value="Unplaced"/>
</dbReference>
<organism evidence="1 2">
    <name type="scientific">Globodera rostochiensis</name>
    <name type="common">Golden nematode worm</name>
    <name type="synonym">Heterodera rostochiensis</name>
    <dbReference type="NCBI Taxonomy" id="31243"/>
    <lineage>
        <taxon>Eukaryota</taxon>
        <taxon>Metazoa</taxon>
        <taxon>Ecdysozoa</taxon>
        <taxon>Nematoda</taxon>
        <taxon>Chromadorea</taxon>
        <taxon>Rhabditida</taxon>
        <taxon>Tylenchina</taxon>
        <taxon>Tylenchomorpha</taxon>
        <taxon>Tylenchoidea</taxon>
        <taxon>Heteroderidae</taxon>
        <taxon>Heteroderinae</taxon>
        <taxon>Globodera</taxon>
    </lineage>
</organism>
<accession>A0A914H4B3</accession>
<reference evidence="2" key="1">
    <citation type="submission" date="2022-11" db="UniProtKB">
        <authorList>
            <consortium name="WormBaseParasite"/>
        </authorList>
    </citation>
    <scope>IDENTIFICATION</scope>
</reference>
<dbReference type="InterPro" id="IPR036997">
    <property type="entry name" value="PA28_C_sf"/>
</dbReference>